<name>A0ABS6S1M8_9BACT</name>
<accession>A0ABS6S1M8</accession>
<evidence type="ECO:0000256" key="8">
    <source>
        <dbReference type="SAM" id="Phobius"/>
    </source>
</evidence>
<keyword evidence="5 8" id="KW-1133">Transmembrane helix</keyword>
<comment type="caution">
    <text evidence="9">The sequence shown here is derived from an EMBL/GenBank/DDBJ whole genome shotgun (WGS) entry which is preliminary data.</text>
</comment>
<evidence type="ECO:0000256" key="6">
    <source>
        <dbReference type="ARBA" id="ARBA00023136"/>
    </source>
</evidence>
<dbReference type="Pfam" id="PF02472">
    <property type="entry name" value="ExbD"/>
    <property type="match status" value="1"/>
</dbReference>
<keyword evidence="7" id="KW-0653">Protein transport</keyword>
<keyword evidence="4 7" id="KW-0812">Transmembrane</keyword>
<evidence type="ECO:0000256" key="5">
    <source>
        <dbReference type="ARBA" id="ARBA00022989"/>
    </source>
</evidence>
<evidence type="ECO:0000256" key="7">
    <source>
        <dbReference type="RuleBase" id="RU003879"/>
    </source>
</evidence>
<keyword evidence="3" id="KW-1003">Cell membrane</keyword>
<dbReference type="PANTHER" id="PTHR30558">
    <property type="entry name" value="EXBD MEMBRANE COMPONENT OF PMF-DRIVEN MACROMOLECULE IMPORT SYSTEM"/>
    <property type="match status" value="1"/>
</dbReference>
<protein>
    <submittedName>
        <fullName evidence="9">Biopolymer transporter ExbD</fullName>
    </submittedName>
</protein>
<evidence type="ECO:0000256" key="3">
    <source>
        <dbReference type="ARBA" id="ARBA00022475"/>
    </source>
</evidence>
<dbReference type="PANTHER" id="PTHR30558:SF7">
    <property type="entry name" value="TOL-PAL SYSTEM PROTEIN TOLR"/>
    <property type="match status" value="1"/>
</dbReference>
<evidence type="ECO:0000256" key="1">
    <source>
        <dbReference type="ARBA" id="ARBA00004162"/>
    </source>
</evidence>
<evidence type="ECO:0000256" key="4">
    <source>
        <dbReference type="ARBA" id="ARBA00022692"/>
    </source>
</evidence>
<dbReference type="EMBL" id="JABXWD010000332">
    <property type="protein sequence ID" value="MBV6342749.1"/>
    <property type="molecule type" value="Genomic_DNA"/>
</dbReference>
<comment type="similarity">
    <text evidence="2 7">Belongs to the ExbD/TolR family.</text>
</comment>
<gene>
    <name evidence="9" type="ORF">HWQ67_14275</name>
</gene>
<keyword evidence="10" id="KW-1185">Reference proteome</keyword>
<evidence type="ECO:0000313" key="9">
    <source>
        <dbReference type="EMBL" id="MBV6342749.1"/>
    </source>
</evidence>
<evidence type="ECO:0000256" key="2">
    <source>
        <dbReference type="ARBA" id="ARBA00005811"/>
    </source>
</evidence>
<keyword evidence="6 8" id="KW-0472">Membrane</keyword>
<reference evidence="9 10" key="1">
    <citation type="journal article" date="2020" name="J Geophys Res Biogeosci">
        <title>Magnetotaxis as an Adaptation to Enable Bacterial Shuttling of Microbial Sulfur and Sulfur Cycling Across Aquatic Oxic#Anoxic Interfaces.</title>
        <authorList>
            <person name="Li J."/>
            <person name="Liu P."/>
            <person name="Wang J."/>
            <person name="Roberts A.P."/>
            <person name="Pan Y."/>
        </authorList>
    </citation>
    <scope>NUCLEOTIDE SEQUENCE [LARGE SCALE GENOMIC DNA]</scope>
    <source>
        <strain evidence="9 10">MYR-1_YQ</strain>
    </source>
</reference>
<organism evidence="9 10">
    <name type="scientific">Candidatus Magnetobacterium casense</name>
    <dbReference type="NCBI Taxonomy" id="1455061"/>
    <lineage>
        <taxon>Bacteria</taxon>
        <taxon>Pseudomonadati</taxon>
        <taxon>Nitrospirota</taxon>
        <taxon>Thermodesulfovibrionia</taxon>
        <taxon>Thermodesulfovibrionales</taxon>
        <taxon>Candidatus Magnetobacteriaceae</taxon>
        <taxon>Candidatus Magnetobacterium</taxon>
    </lineage>
</organism>
<dbReference type="RefSeq" id="WP_218253363.1">
    <property type="nucleotide sequence ID" value="NZ_JABXWD010000332.1"/>
</dbReference>
<dbReference type="InterPro" id="IPR003400">
    <property type="entry name" value="ExbD"/>
</dbReference>
<dbReference type="Proteomes" id="UP001196980">
    <property type="component" value="Unassembled WGS sequence"/>
</dbReference>
<feature type="transmembrane region" description="Helical" evidence="8">
    <location>
        <begin position="12"/>
        <end position="37"/>
    </location>
</feature>
<comment type="subcellular location">
    <subcellularLocation>
        <location evidence="1">Cell membrane</location>
        <topology evidence="1">Single-pass membrane protein</topology>
    </subcellularLocation>
    <subcellularLocation>
        <location evidence="7">Cell membrane</location>
        <topology evidence="7">Single-pass type II membrane protein</topology>
    </subcellularLocation>
</comment>
<keyword evidence="7" id="KW-0813">Transport</keyword>
<sequence>MQEKEFDYINVIPLVDIMLVLLTIVLTTSTFIATGVIPVELPVASKGSETTLKTITIDIDKAGVIYVDSRPLSPDALRDRLADVGREVPVLIRADRDIRLQVFVSVLDVVKQMGFKKVSLQSQDQGQGAATEVRR</sequence>
<evidence type="ECO:0000313" key="10">
    <source>
        <dbReference type="Proteomes" id="UP001196980"/>
    </source>
</evidence>
<proteinExistence type="inferred from homology"/>